<dbReference type="InterPro" id="IPR000310">
    <property type="entry name" value="Orn/Lys/Arg_deCO2ase_major_dom"/>
</dbReference>
<gene>
    <name evidence="8" type="ORF">N784_08835</name>
</gene>
<keyword evidence="9" id="KW-1185">Reference proteome</keyword>
<reference evidence="8 9" key="1">
    <citation type="submission" date="2013-08" db="EMBL/GenBank/DDBJ databases">
        <authorList>
            <person name="Huang J."/>
            <person name="Wang G."/>
        </authorList>
    </citation>
    <scope>NUCLEOTIDE SEQUENCE [LARGE SCALE GENOMIC DNA]</scope>
    <source>
        <strain evidence="8 9">JSM 072002</strain>
    </source>
</reference>
<evidence type="ECO:0000313" key="9">
    <source>
        <dbReference type="Proteomes" id="UP000030401"/>
    </source>
</evidence>
<evidence type="ECO:0000256" key="3">
    <source>
        <dbReference type="ARBA" id="ARBA00022793"/>
    </source>
</evidence>
<dbReference type="PANTHER" id="PTHR43277">
    <property type="entry name" value="ARGININE DECARBOXYLASE"/>
    <property type="match status" value="1"/>
</dbReference>
<dbReference type="InterPro" id="IPR052357">
    <property type="entry name" value="Orn_Lys_Arg_decarboxylase-I"/>
</dbReference>
<comment type="similarity">
    <text evidence="2">Belongs to the Orn/Lys/Arg decarboxylase class-I family.</text>
</comment>
<name>A0A0A5G079_9BACI</name>
<keyword evidence="3" id="KW-0210">Decarboxylase</keyword>
<dbReference type="InterPro" id="IPR015424">
    <property type="entry name" value="PyrdxlP-dep_Trfase"/>
</dbReference>
<feature type="domain" description="Orn/Lys/Arg decarboxylases family 1 pyridoxal-P attachment site" evidence="6">
    <location>
        <begin position="6"/>
        <end position="307"/>
    </location>
</feature>
<dbReference type="PANTHER" id="PTHR43277:SF3">
    <property type="entry name" value="DECARBOXYLASE, PUTATIVE-RELATED"/>
    <property type="match status" value="1"/>
</dbReference>
<dbReference type="GO" id="GO:0016831">
    <property type="term" value="F:carboxy-lyase activity"/>
    <property type="evidence" value="ECO:0007669"/>
    <property type="project" value="UniProtKB-KW"/>
</dbReference>
<comment type="caution">
    <text evidence="8">The sequence shown here is derived from an EMBL/GenBank/DDBJ whole genome shotgun (WGS) entry which is preliminary data.</text>
</comment>
<dbReference type="SUPFAM" id="SSF55904">
    <property type="entry name" value="Ornithine decarboxylase C-terminal domain"/>
    <property type="match status" value="1"/>
</dbReference>
<dbReference type="InterPro" id="IPR015421">
    <property type="entry name" value="PyrdxlP-dep_Trfase_major"/>
</dbReference>
<comment type="cofactor">
    <cofactor evidence="1">
        <name>pyridoxal 5'-phosphate</name>
        <dbReference type="ChEBI" id="CHEBI:597326"/>
    </cofactor>
</comment>
<protein>
    <submittedName>
        <fullName evidence="8">Arginine decarboxylase</fullName>
    </submittedName>
</protein>
<dbReference type="Pfam" id="PF01276">
    <property type="entry name" value="OKR_DC_1"/>
    <property type="match status" value="1"/>
</dbReference>
<dbReference type="EMBL" id="AVPG01000022">
    <property type="protein sequence ID" value="KGX85454.1"/>
    <property type="molecule type" value="Genomic_DNA"/>
</dbReference>
<organism evidence="8 9">
    <name type="scientific">Pontibacillus litoralis JSM 072002</name>
    <dbReference type="NCBI Taxonomy" id="1385512"/>
    <lineage>
        <taxon>Bacteria</taxon>
        <taxon>Bacillati</taxon>
        <taxon>Bacillota</taxon>
        <taxon>Bacilli</taxon>
        <taxon>Bacillales</taxon>
        <taxon>Bacillaceae</taxon>
        <taxon>Pontibacillus</taxon>
    </lineage>
</organism>
<dbReference type="Gene3D" id="3.40.640.10">
    <property type="entry name" value="Type I PLP-dependent aspartate aminotransferase-like (Major domain)"/>
    <property type="match status" value="1"/>
</dbReference>
<evidence type="ECO:0000256" key="2">
    <source>
        <dbReference type="ARBA" id="ARBA00010671"/>
    </source>
</evidence>
<evidence type="ECO:0000259" key="7">
    <source>
        <dbReference type="Pfam" id="PF03711"/>
    </source>
</evidence>
<dbReference type="eggNOG" id="COG1982">
    <property type="taxonomic scope" value="Bacteria"/>
</dbReference>
<dbReference type="CDD" id="cd00615">
    <property type="entry name" value="Orn_deC_like"/>
    <property type="match status" value="1"/>
</dbReference>
<dbReference type="InterPro" id="IPR008286">
    <property type="entry name" value="Prn/Lys/Arg_de-COase_C"/>
</dbReference>
<keyword evidence="4" id="KW-0663">Pyridoxal phosphate</keyword>
<evidence type="ECO:0000256" key="1">
    <source>
        <dbReference type="ARBA" id="ARBA00001933"/>
    </source>
</evidence>
<dbReference type="Proteomes" id="UP000030401">
    <property type="component" value="Unassembled WGS sequence"/>
</dbReference>
<evidence type="ECO:0000313" key="8">
    <source>
        <dbReference type="EMBL" id="KGX85454.1"/>
    </source>
</evidence>
<dbReference type="STRING" id="1385512.N784_08835"/>
<evidence type="ECO:0000256" key="5">
    <source>
        <dbReference type="ARBA" id="ARBA00023239"/>
    </source>
</evidence>
<dbReference type="Pfam" id="PF03711">
    <property type="entry name" value="OKR_DC_1_C"/>
    <property type="match status" value="1"/>
</dbReference>
<dbReference type="AlphaFoldDB" id="A0A0A5G079"/>
<proteinExistence type="inferred from homology"/>
<dbReference type="OrthoDB" id="9815233at2"/>
<sequence length="485" mass="55176">MDQHKTPLYHAMLQHDKKKPISFHVPGHKNGTVFPERGRAFYNDILIVDYTELTGLDDLHEPRSCILEAQRLAEQWFGALHSYFLVGGSTVGNLSMIMATHQFDRPVIVQRNCHKSVMHGLELAGAEPVFVSPIYERDVQRYGSVSVEGVLEAIEEHPHAGAIILTYPDYYGRTYDLLAIIEKAHSYNIPVLIDEAHGVHFSLGDPMPPSALQLGADIVVQSAHKMAPAMTMGSYLHVGSDRVNNKRVAHYLQMLQSSSPSYPIMGSLDLARYFMATEGARCVKKSLPFIQLFRESLSHSKVWSVLPYRLGVDDPFKVTIQMNDYDAQDVARLFEEEGLYPELVTESQILFVLGLDFYIDMESWRKCLERIEIKAQPQQVVTHATIDKAAVSTPLYEKCALNYQDLKELETEFIAWQDAEQRIAAHHVIPYPPGIPLIMKGERITNQHIRKLHTFIQQQIHIQTNEDSIEQGIHVYIELDWIGYT</sequence>
<evidence type="ECO:0000256" key="4">
    <source>
        <dbReference type="ARBA" id="ARBA00022898"/>
    </source>
</evidence>
<feature type="domain" description="Orn/Lys/Arg decarboxylase C-terminal" evidence="7">
    <location>
        <begin position="401"/>
        <end position="449"/>
    </location>
</feature>
<accession>A0A0A5G079</accession>
<dbReference type="RefSeq" id="WP_036835396.1">
    <property type="nucleotide sequence ID" value="NZ_AVPG01000022.1"/>
</dbReference>
<dbReference type="Gene3D" id="3.90.105.10">
    <property type="entry name" value="Molybdopterin biosynthesis moea protein, domain 2"/>
    <property type="match status" value="1"/>
</dbReference>
<dbReference type="SUPFAM" id="SSF53383">
    <property type="entry name" value="PLP-dependent transferases"/>
    <property type="match status" value="1"/>
</dbReference>
<evidence type="ECO:0000259" key="6">
    <source>
        <dbReference type="Pfam" id="PF01276"/>
    </source>
</evidence>
<dbReference type="InterPro" id="IPR036633">
    <property type="entry name" value="Prn/Lys/Arg_de-COase_C_sf"/>
</dbReference>
<keyword evidence="5" id="KW-0456">Lyase</keyword>